<dbReference type="PANTHER" id="PTHR43135">
    <property type="entry name" value="ALPHA-D-RIBOSE 1-METHYLPHOSPHONATE 5-TRIPHOSPHATE DIPHOSPHATASE"/>
    <property type="match status" value="1"/>
</dbReference>
<dbReference type="EMBL" id="AQQX01000005">
    <property type="protein sequence ID" value="KGM48203.1"/>
    <property type="molecule type" value="Genomic_DNA"/>
</dbReference>
<dbReference type="InterPro" id="IPR011059">
    <property type="entry name" value="Metal-dep_hydrolase_composite"/>
</dbReference>
<dbReference type="SUPFAM" id="SSF51556">
    <property type="entry name" value="Metallo-dependent hydrolases"/>
    <property type="match status" value="1"/>
</dbReference>
<dbReference type="NCBIfam" id="NF011987">
    <property type="entry name" value="PRK15446.2-3"/>
    <property type="match status" value="1"/>
</dbReference>
<dbReference type="PANTHER" id="PTHR43135:SF3">
    <property type="entry name" value="ALPHA-D-RIBOSE 1-METHYLPHOSPHONATE 5-TRIPHOSPHATE DIPHOSPHATASE"/>
    <property type="match status" value="1"/>
</dbReference>
<dbReference type="GO" id="GO:0016810">
    <property type="term" value="F:hydrolase activity, acting on carbon-nitrogen (but not peptide) bonds"/>
    <property type="evidence" value="ECO:0007669"/>
    <property type="project" value="InterPro"/>
</dbReference>
<dbReference type="SUPFAM" id="SSF51338">
    <property type="entry name" value="Composite domain of metallo-dependent hydrolases"/>
    <property type="match status" value="1"/>
</dbReference>
<proteinExistence type="predicted"/>
<name>A0A0A0EDN9_9RHOB</name>
<reference evidence="1 2" key="1">
    <citation type="journal article" date="2015" name="Antonie Van Leeuwenhoek">
        <title>Pseudooceanicola atlanticus gen. nov. sp. nov., isolated from surface seawater of the Atlantic Ocean and reclassification of Oceanicola batsensis, Oceanicola marinus, Oceanicola nitratireducens, Oceanicola nanhaiensis, Oceanicola antarcticus and Oceanicola flagellatus, as Pseudooceanicola batsensis comb. nov., Pseudooceanicola marinus comb. nov., Pseudooceanicola nitratireducens comb. nov., Pseudooceanicola nanhaiensis comb. nov., Pseudooceanicola antarcticus comb. nov., and Pseudooceanicola flagellatus comb. nov.</title>
        <authorList>
            <person name="Lai Q."/>
            <person name="Li G."/>
            <person name="Liu X."/>
            <person name="Du Y."/>
            <person name="Sun F."/>
            <person name="Shao Z."/>
        </authorList>
    </citation>
    <scope>NUCLEOTIDE SEQUENCE [LARGE SCALE GENOMIC DNA]</scope>
    <source>
        <strain evidence="1 2">22II-s11g</strain>
    </source>
</reference>
<dbReference type="OrthoDB" id="9785413at2"/>
<dbReference type="GO" id="GO:0019700">
    <property type="term" value="P:organic phosphonate catabolic process"/>
    <property type="evidence" value="ECO:0007669"/>
    <property type="project" value="InterPro"/>
</dbReference>
<dbReference type="Gene3D" id="3.20.20.140">
    <property type="entry name" value="Metal-dependent hydrolases"/>
    <property type="match status" value="1"/>
</dbReference>
<keyword evidence="2" id="KW-1185">Reference proteome</keyword>
<dbReference type="InterPro" id="IPR032466">
    <property type="entry name" value="Metal_Hydrolase"/>
</dbReference>
<evidence type="ECO:0000313" key="1">
    <source>
        <dbReference type="EMBL" id="KGM48203.1"/>
    </source>
</evidence>
<dbReference type="AlphaFoldDB" id="A0A0A0EDN9"/>
<comment type="caution">
    <text evidence="1">The sequence shown here is derived from an EMBL/GenBank/DDBJ whole genome shotgun (WGS) entry which is preliminary data.</text>
</comment>
<dbReference type="Proteomes" id="UP000030004">
    <property type="component" value="Unassembled WGS sequence"/>
</dbReference>
<dbReference type="InterPro" id="IPR051781">
    <property type="entry name" value="Metallo-dep_Hydrolase"/>
</dbReference>
<dbReference type="PIRSF" id="PIRSF038971">
    <property type="entry name" value="PhnM"/>
    <property type="match status" value="1"/>
</dbReference>
<dbReference type="RefSeq" id="WP_043750382.1">
    <property type="nucleotide sequence ID" value="NZ_AQQX01000005.1"/>
</dbReference>
<accession>A0A0A0EDN9</accession>
<organism evidence="1 2">
    <name type="scientific">Pseudooceanicola atlanticus</name>
    <dbReference type="NCBI Taxonomy" id="1461694"/>
    <lineage>
        <taxon>Bacteria</taxon>
        <taxon>Pseudomonadati</taxon>
        <taxon>Pseudomonadota</taxon>
        <taxon>Alphaproteobacteria</taxon>
        <taxon>Rhodobacterales</taxon>
        <taxon>Paracoccaceae</taxon>
        <taxon>Pseudooceanicola</taxon>
    </lineage>
</organism>
<evidence type="ECO:0000313" key="2">
    <source>
        <dbReference type="Proteomes" id="UP000030004"/>
    </source>
</evidence>
<gene>
    <name evidence="1" type="ORF">ATO9_14605</name>
</gene>
<sequence length="378" mass="39354">MTDFHLTGATILVDEALRAEPLGISDGVIVPDQPGRAVHLPGWQVLPGIIDVHGDGFERHLAPRRGAMSDLGAGLLAAEAELASNGITTAYLAQFYSWEGGMRGPDFAARMLSALDDTRPRLATDLRAQLRVETHLIDDYPRIEALIAAHAIGYVVFNDHIPHAALDKGKRPPRLTGQALKSGRSPEAHLALLTDLHARRAEVPAALSALAARLAGQGVLTGSHDDQSAEDRAAARAMGLRVAEFPETHDAARAAADMSEPIVLGAPNVVRGGSHAGKVSAAALVADGLCSALASDYHYPAPHQAALRLAERIGLPAAWALVSSGPAAMLGLSDRGRIAPGLRADLTALNPATGRPGLTVAGGRVTYADHHAAAAMLA</sequence>
<dbReference type="InterPro" id="IPR012696">
    <property type="entry name" value="PhnM"/>
</dbReference>
<dbReference type="eggNOG" id="COG3454">
    <property type="taxonomic scope" value="Bacteria"/>
</dbReference>
<dbReference type="STRING" id="1461694.ATO9_14605"/>
<protein>
    <submittedName>
        <fullName evidence="1">Phosphonate metabolism protein PhnM</fullName>
    </submittedName>
</protein>